<feature type="region of interest" description="Disordered" evidence="1">
    <location>
        <begin position="173"/>
        <end position="192"/>
    </location>
</feature>
<dbReference type="EMBL" id="BGZK01001572">
    <property type="protein sequence ID" value="GBP82583.1"/>
    <property type="molecule type" value="Genomic_DNA"/>
</dbReference>
<feature type="compositionally biased region" description="Basic and acidic residues" evidence="1">
    <location>
        <begin position="174"/>
        <end position="184"/>
    </location>
</feature>
<gene>
    <name evidence="2" type="ORF">EVAR_69804_1</name>
</gene>
<evidence type="ECO:0000256" key="1">
    <source>
        <dbReference type="SAM" id="MobiDB-lite"/>
    </source>
</evidence>
<reference evidence="2 3" key="1">
    <citation type="journal article" date="2019" name="Commun. Biol.">
        <title>The bagworm genome reveals a unique fibroin gene that provides high tensile strength.</title>
        <authorList>
            <person name="Kono N."/>
            <person name="Nakamura H."/>
            <person name="Ohtoshi R."/>
            <person name="Tomita M."/>
            <person name="Numata K."/>
            <person name="Arakawa K."/>
        </authorList>
    </citation>
    <scope>NUCLEOTIDE SEQUENCE [LARGE SCALE GENOMIC DNA]</scope>
</reference>
<evidence type="ECO:0000313" key="2">
    <source>
        <dbReference type="EMBL" id="GBP82583.1"/>
    </source>
</evidence>
<feature type="region of interest" description="Disordered" evidence="1">
    <location>
        <begin position="213"/>
        <end position="257"/>
    </location>
</feature>
<dbReference type="Proteomes" id="UP000299102">
    <property type="component" value="Unassembled WGS sequence"/>
</dbReference>
<dbReference type="AlphaFoldDB" id="A0A4C1Z5Z7"/>
<comment type="caution">
    <text evidence="2">The sequence shown here is derived from an EMBL/GenBank/DDBJ whole genome shotgun (WGS) entry which is preliminary data.</text>
</comment>
<accession>A0A4C1Z5Z7</accession>
<name>A0A4C1Z5Z7_EUMVA</name>
<protein>
    <submittedName>
        <fullName evidence="2">Uncharacterized protein</fullName>
    </submittedName>
</protein>
<evidence type="ECO:0000313" key="3">
    <source>
        <dbReference type="Proteomes" id="UP000299102"/>
    </source>
</evidence>
<proteinExistence type="predicted"/>
<keyword evidence="3" id="KW-1185">Reference proteome</keyword>
<organism evidence="2 3">
    <name type="scientific">Eumeta variegata</name>
    <name type="common">Bagworm moth</name>
    <name type="synonym">Eumeta japonica</name>
    <dbReference type="NCBI Taxonomy" id="151549"/>
    <lineage>
        <taxon>Eukaryota</taxon>
        <taxon>Metazoa</taxon>
        <taxon>Ecdysozoa</taxon>
        <taxon>Arthropoda</taxon>
        <taxon>Hexapoda</taxon>
        <taxon>Insecta</taxon>
        <taxon>Pterygota</taxon>
        <taxon>Neoptera</taxon>
        <taxon>Endopterygota</taxon>
        <taxon>Lepidoptera</taxon>
        <taxon>Glossata</taxon>
        <taxon>Ditrysia</taxon>
        <taxon>Tineoidea</taxon>
        <taxon>Psychidae</taxon>
        <taxon>Oiketicinae</taxon>
        <taxon>Eumeta</taxon>
    </lineage>
</organism>
<sequence length="257" mass="28077">MRIPSRPDVRGPNWSNPDQSFKVHVLARVIIRTQHMDQTRHDSPGIKGETFREGKPIDNIFRSHTLFRSGSVRQSPGVLFSSHSDRLREGPSLTRGRSTLRDATKRPHQSLFKAVLVHPTDLEVHQQTSGESQGLSLDIVYIEAAFADKALHFLSSMFNLRSASNVLSPFAKPNCERPSTREEGQGSATAASSIATQLPTATLRPDGDVAANAFRPASAYPTTREGRKQSSEAALESAKGTARPVLSPSPFNSQAVN</sequence>
<feature type="region of interest" description="Disordered" evidence="1">
    <location>
        <begin position="81"/>
        <end position="106"/>
    </location>
</feature>